<dbReference type="AlphaFoldDB" id="A0A9N7NRB7"/>
<keyword evidence="4" id="KW-1185">Reference proteome</keyword>
<dbReference type="PANTHER" id="PTHR31355">
    <property type="entry name" value="MICROTUBULE-ASSOCIATED PROTEIN TORTIFOLIA1"/>
    <property type="match status" value="1"/>
</dbReference>
<dbReference type="Pfam" id="PF24714">
    <property type="entry name" value="TOR1L1_N"/>
    <property type="match status" value="1"/>
</dbReference>
<dbReference type="InterPro" id="IPR011989">
    <property type="entry name" value="ARM-like"/>
</dbReference>
<accession>A0A9N7NRB7</accession>
<feature type="region of interest" description="Disordered" evidence="1">
    <location>
        <begin position="472"/>
        <end position="508"/>
    </location>
</feature>
<name>A0A9N7NRB7_STRHE</name>
<dbReference type="InterPro" id="IPR033337">
    <property type="entry name" value="TORTIFOLIA1/SINE1-2"/>
</dbReference>
<protein>
    <submittedName>
        <fullName evidence="3">ARM repeat superfamily protein</fullName>
    </submittedName>
</protein>
<feature type="compositionally biased region" description="Basic and acidic residues" evidence="1">
    <location>
        <begin position="495"/>
        <end position="508"/>
    </location>
</feature>
<sequence length="508" mass="56117">MGLAKQNSGDLKTRVNTCLSKLSDRDTLPMAASELESIAKTLQNDAFAPFLSCLHTTDSSEKSPVRRQCVRLLSVLSEAHGDALSPHLSRMVSAVLRRLRDPDSAVRVACVDAVASIVTHVRSPPFSVILKPLVDALFHEQDVNAQIGASLCLSAAVEAAPDPDAAELRRILPRVLKLLRSDCSKAKPALLLFVGSVVSGGCVRNRSLLSSVVSTAVEFLSCEDWAARKAAAEVLEKVALGETKLAADFKGHCVDALENRRFDKVKHVREKMNRALEVWKDLAGQPDNLTSLKETPKEKKVVLCRSPPSTCSSTISIQKSIIETEDIDPCVSKDTKPNFRKKLWSRVVPINWDNENLDVADGYAVKDDYESQREFEDMSLIRKQLLQIENQQSNLLDLLQRFIGSSQKGMSSLAKRVDGLEKVLDEMSQDFAISTGRISCTDNNNNSNNNTCCMLAGAEFLSPKFWRKADDNNFNSKTRSPFRNQALQGSGQRYTKAEFSKSDNSSRK</sequence>
<dbReference type="Gene3D" id="1.25.10.10">
    <property type="entry name" value="Leucine-rich Repeat Variant"/>
    <property type="match status" value="1"/>
</dbReference>
<comment type="caution">
    <text evidence="3">The sequence shown here is derived from an EMBL/GenBank/DDBJ whole genome shotgun (WGS) entry which is preliminary data.</text>
</comment>
<evidence type="ECO:0000259" key="2">
    <source>
        <dbReference type="Pfam" id="PF24714"/>
    </source>
</evidence>
<dbReference type="EMBL" id="CACSLK010028053">
    <property type="protein sequence ID" value="CAA0834733.1"/>
    <property type="molecule type" value="Genomic_DNA"/>
</dbReference>
<dbReference type="InterPro" id="IPR016024">
    <property type="entry name" value="ARM-type_fold"/>
</dbReference>
<evidence type="ECO:0000256" key="1">
    <source>
        <dbReference type="SAM" id="MobiDB-lite"/>
    </source>
</evidence>
<dbReference type="FunFam" id="1.25.10.10:FF:000549">
    <property type="entry name" value="ARM repeat superfamily protein"/>
    <property type="match status" value="1"/>
</dbReference>
<dbReference type="GO" id="GO:0008017">
    <property type="term" value="F:microtubule binding"/>
    <property type="evidence" value="ECO:0007669"/>
    <property type="project" value="InterPro"/>
</dbReference>
<reference evidence="3" key="1">
    <citation type="submission" date="2019-12" db="EMBL/GenBank/DDBJ databases">
        <authorList>
            <person name="Scholes J."/>
        </authorList>
    </citation>
    <scope>NUCLEOTIDE SEQUENCE</scope>
</reference>
<dbReference type="PANTHER" id="PTHR31355:SF28">
    <property type="entry name" value="MICROTUBULE-ASSOCIATED PROTEIN TORTIFOLIA1-LIKE"/>
    <property type="match status" value="1"/>
</dbReference>
<dbReference type="Proteomes" id="UP001153555">
    <property type="component" value="Unassembled WGS sequence"/>
</dbReference>
<gene>
    <name evidence="3" type="ORF">SHERM_02544</name>
</gene>
<evidence type="ECO:0000313" key="3">
    <source>
        <dbReference type="EMBL" id="CAA0834733.1"/>
    </source>
</evidence>
<feature type="compositionally biased region" description="Polar residues" evidence="1">
    <location>
        <begin position="472"/>
        <end position="493"/>
    </location>
</feature>
<evidence type="ECO:0000313" key="4">
    <source>
        <dbReference type="Proteomes" id="UP001153555"/>
    </source>
</evidence>
<feature type="domain" description="TORTIFOLIA1/SINE1-2 N-terminal" evidence="2">
    <location>
        <begin position="10"/>
        <end position="281"/>
    </location>
</feature>
<dbReference type="SUPFAM" id="SSF48371">
    <property type="entry name" value="ARM repeat"/>
    <property type="match status" value="1"/>
</dbReference>
<proteinExistence type="predicted"/>
<organism evidence="3 4">
    <name type="scientific">Striga hermonthica</name>
    <name type="common">Purple witchweed</name>
    <name type="synonym">Buchnera hermonthica</name>
    <dbReference type="NCBI Taxonomy" id="68872"/>
    <lineage>
        <taxon>Eukaryota</taxon>
        <taxon>Viridiplantae</taxon>
        <taxon>Streptophyta</taxon>
        <taxon>Embryophyta</taxon>
        <taxon>Tracheophyta</taxon>
        <taxon>Spermatophyta</taxon>
        <taxon>Magnoliopsida</taxon>
        <taxon>eudicotyledons</taxon>
        <taxon>Gunneridae</taxon>
        <taxon>Pentapetalae</taxon>
        <taxon>asterids</taxon>
        <taxon>lamiids</taxon>
        <taxon>Lamiales</taxon>
        <taxon>Orobanchaceae</taxon>
        <taxon>Buchnereae</taxon>
        <taxon>Striga</taxon>
    </lineage>
</organism>
<dbReference type="GO" id="GO:0005874">
    <property type="term" value="C:microtubule"/>
    <property type="evidence" value="ECO:0007669"/>
    <property type="project" value="InterPro"/>
</dbReference>
<dbReference type="InterPro" id="IPR057600">
    <property type="entry name" value="TORTIFOLIA1/SINE1-2_N"/>
</dbReference>
<dbReference type="OrthoDB" id="1904066at2759"/>